<feature type="region of interest" description="Disordered" evidence="4">
    <location>
        <begin position="978"/>
        <end position="1004"/>
    </location>
</feature>
<dbReference type="KEGG" id="vde:111242932"/>
<feature type="compositionally biased region" description="Low complexity" evidence="4">
    <location>
        <begin position="1113"/>
        <end position="1163"/>
    </location>
</feature>
<evidence type="ECO:0000313" key="7">
    <source>
        <dbReference type="EnsemblMetazoa" id="XP_022643615"/>
    </source>
</evidence>
<name>A0A7M7M8E4_VARDE</name>
<dbReference type="GeneID" id="111242932"/>
<reference evidence="7" key="1">
    <citation type="submission" date="2021-01" db="UniProtKB">
        <authorList>
            <consortium name="EnsemblMetazoa"/>
        </authorList>
    </citation>
    <scope>IDENTIFICATION</scope>
</reference>
<feature type="region of interest" description="Disordered" evidence="4">
    <location>
        <begin position="192"/>
        <end position="216"/>
    </location>
</feature>
<dbReference type="EnsemblMetazoa" id="XM_022787880">
    <property type="protein sequence ID" value="XP_022643615"/>
    <property type="gene ID" value="LOC111242932"/>
</dbReference>
<dbReference type="PROSITE" id="PS50085">
    <property type="entry name" value="RAPGAP"/>
    <property type="match status" value="1"/>
</dbReference>
<dbReference type="FunFam" id="3.40.50.11210:FF:000006">
    <property type="entry name" value="GTPase-activating Rap/Ran-GAP domain-like protein 3 isoform X1"/>
    <property type="match status" value="1"/>
</dbReference>
<evidence type="ECO:0000313" key="8">
    <source>
        <dbReference type="Proteomes" id="UP000594260"/>
    </source>
</evidence>
<evidence type="ECO:0000256" key="3">
    <source>
        <dbReference type="ARBA" id="ARBA00069072"/>
    </source>
</evidence>
<keyword evidence="1" id="KW-0343">GTPase activation</keyword>
<dbReference type="InterPro" id="IPR001180">
    <property type="entry name" value="CNH_dom"/>
</dbReference>
<dbReference type="InterPro" id="IPR000331">
    <property type="entry name" value="Rap/Ran_GAP_dom"/>
</dbReference>
<dbReference type="Pfam" id="PF00780">
    <property type="entry name" value="CNH"/>
    <property type="match status" value="1"/>
</dbReference>
<evidence type="ECO:0000256" key="1">
    <source>
        <dbReference type="ARBA" id="ARBA00022468"/>
    </source>
</evidence>
<proteinExistence type="inferred from homology"/>
<keyword evidence="8" id="KW-1185">Reference proteome</keyword>
<dbReference type="SUPFAM" id="SSF111347">
    <property type="entry name" value="Rap/Ran-GAP"/>
    <property type="match status" value="1"/>
</dbReference>
<dbReference type="PANTHER" id="PTHR15711:SF62">
    <property type="entry name" value="GTPASE-ACTIVATING RAP_RAN-GAP DOMAIN-LIKE PROTEIN 3"/>
    <property type="match status" value="1"/>
</dbReference>
<evidence type="ECO:0000256" key="4">
    <source>
        <dbReference type="SAM" id="MobiDB-lite"/>
    </source>
</evidence>
<evidence type="ECO:0000259" key="6">
    <source>
        <dbReference type="PROSITE" id="PS50219"/>
    </source>
</evidence>
<feature type="region of interest" description="Disordered" evidence="4">
    <location>
        <begin position="1"/>
        <end position="23"/>
    </location>
</feature>
<feature type="compositionally biased region" description="Gly residues" evidence="4">
    <location>
        <begin position="995"/>
        <end position="1004"/>
    </location>
</feature>
<evidence type="ECO:0000259" key="5">
    <source>
        <dbReference type="PROSITE" id="PS50085"/>
    </source>
</evidence>
<dbReference type="GO" id="GO:0051056">
    <property type="term" value="P:regulation of small GTPase mediated signal transduction"/>
    <property type="evidence" value="ECO:0007669"/>
    <property type="project" value="InterPro"/>
</dbReference>
<feature type="region of interest" description="Disordered" evidence="4">
    <location>
        <begin position="1075"/>
        <end position="1163"/>
    </location>
</feature>
<dbReference type="InterPro" id="IPR035974">
    <property type="entry name" value="Rap/Ran-GAP_sf"/>
</dbReference>
<feature type="compositionally biased region" description="Gly residues" evidence="4">
    <location>
        <begin position="9"/>
        <end position="19"/>
    </location>
</feature>
<dbReference type="PANTHER" id="PTHR15711">
    <property type="entry name" value="RAP GTPASE-ACTIVATING PROTEIN"/>
    <property type="match status" value="1"/>
</dbReference>
<feature type="domain" description="CNH" evidence="6">
    <location>
        <begin position="637"/>
        <end position="936"/>
    </location>
</feature>
<dbReference type="SMART" id="SM00036">
    <property type="entry name" value="CNH"/>
    <property type="match status" value="1"/>
</dbReference>
<dbReference type="AlphaFoldDB" id="A0A7M7M8E4"/>
<comment type="similarity">
    <text evidence="2">Belongs to the GARNL3 family.</text>
</comment>
<dbReference type="Proteomes" id="UP000594260">
    <property type="component" value="Unplaced"/>
</dbReference>
<dbReference type="InterPro" id="IPR050989">
    <property type="entry name" value="Rap1_Ran_GAP"/>
</dbReference>
<dbReference type="Gene3D" id="3.40.50.11210">
    <property type="entry name" value="Rap/Ran-GAP"/>
    <property type="match status" value="1"/>
</dbReference>
<dbReference type="PROSITE" id="PS50219">
    <property type="entry name" value="CNH"/>
    <property type="match status" value="1"/>
</dbReference>
<dbReference type="OMA" id="HHITCAD"/>
<dbReference type="GO" id="GO:0005096">
    <property type="term" value="F:GTPase activator activity"/>
    <property type="evidence" value="ECO:0007669"/>
    <property type="project" value="UniProtKB-KW"/>
</dbReference>
<accession>A0A7M7M8E4</accession>
<evidence type="ECO:0000256" key="2">
    <source>
        <dbReference type="ARBA" id="ARBA00060925"/>
    </source>
</evidence>
<dbReference type="Pfam" id="PF02145">
    <property type="entry name" value="Rap_GAP"/>
    <property type="match status" value="1"/>
</dbReference>
<dbReference type="OrthoDB" id="2499658at2759"/>
<dbReference type="RefSeq" id="XP_022643615.1">
    <property type="nucleotide sequence ID" value="XM_022787880.1"/>
</dbReference>
<feature type="domain" description="Rap-GAP" evidence="5">
    <location>
        <begin position="339"/>
        <end position="556"/>
    </location>
</feature>
<dbReference type="InParanoid" id="A0A7M7M8E4"/>
<sequence length="1163" mass="129268">MLVNRCEQGTGGAETGTGGTKKRKKVQLNLGGLSMHSPNTATQSYSPPDVHDFPMAPTSSSKMKVMVQHEVKGPIPVPRRDRSRSLCVDKLPTFYKQPPSPVFDVKFRHLGTAKANAILGRRGSEYSSATSGSVDRLTVQAVYTCSSATDLAARRGVFSRRHYGSVEMLTSCDGDNENVVRRFRVETGERSDKDELSFLGPGTNASGGPSSSSSHVRRVTTEETLKLFGSPSTPVLENPEYQTRWYFKYFLGKLHQNYVGADAEKNPFFLSVVLTDANSQGTQQYRAILWRKTGALRICLSHCPNKPLTVKSILSNFETLDRVDKGPKEIFSPDIQKDLLLLEEQEGSVNFKFGVLYALAGQTTDDEMFSNETGNKDFERLVNLLGGKVRLKGWDKYRGGLDVKGDMTGKQSVYTIYEGHEIMFHVSTLLPYSKDNRQQVERKRHIGNDIVNIIYLEGNYEDHINFKPSMIKSQFTHIFAVITYDKSEDAFRLSLFSEESVPLFGPTLPCPPVFHNHQEFREFLLVKLINGEKAAFNTPIFAQKRERTLDMLIKDLYHEHISDRGTMLNRRAFSDVLPETPRGSRRKEEARQVEFVRIGQALKLDTIVKGDAPTSLATTSLFKREPWEPHCFYPDFPHEVICGDSWAEKRLVLATEAGIYIIEEGLQHRQIFDKSVQVKQLSVVEAHGILLLRTDRGRDSRVHVFRLSDFEIDLSFGAVKTRHDLREHRLERTKGCHLYSLSRPGGSHLRMAVCISRKLLLMQWRHSAAWTTWCAASDTDTIDGFQLVRELNVNEAPVICTLVDTPRPGADNQICVGYRHQFDLINEKTGEIVRLHNLDKVERLHLVAALDIYEDDEAELLLCYNHTTHFQKLQEETINTFNFQWNAMPEGVVCVFPYIMGFNYDSIEIRLIINGNLVHNMAMPKLKLIASKSDIFFASTAPEFFQVRKDRVRDDPTAQMGQQGQYFTFNNNLSAINRDPSLSPPSSPHSTGSTGSNGGVDGGAAVGGSGLKPVRIYRISFSCLTGNASPCERRCPTPSLPSPAAFLTAANSAPGATSVTHNNYAQQQYLSPDFQEGCGGRPSRSACASPVPPLRSLSPYGSSKRSVMHITHANNSSNSSDSGLGRSLGASPPASPFPTSAAPATTTAANTTPGASAATNNGK</sequence>
<organism evidence="7 8">
    <name type="scientific">Varroa destructor</name>
    <name type="common">Honeybee mite</name>
    <dbReference type="NCBI Taxonomy" id="109461"/>
    <lineage>
        <taxon>Eukaryota</taxon>
        <taxon>Metazoa</taxon>
        <taxon>Ecdysozoa</taxon>
        <taxon>Arthropoda</taxon>
        <taxon>Chelicerata</taxon>
        <taxon>Arachnida</taxon>
        <taxon>Acari</taxon>
        <taxon>Parasitiformes</taxon>
        <taxon>Mesostigmata</taxon>
        <taxon>Gamasina</taxon>
        <taxon>Dermanyssoidea</taxon>
        <taxon>Varroidae</taxon>
        <taxon>Varroa</taxon>
    </lineage>
</organism>
<protein>
    <recommendedName>
        <fullName evidence="3">GTPase-activating Rap/Ran-GAP domain-like protein 3</fullName>
    </recommendedName>
</protein>